<feature type="domain" description="HTH luxR-type" evidence="3">
    <location>
        <begin position="865"/>
        <end position="930"/>
    </location>
</feature>
<evidence type="ECO:0000313" key="5">
    <source>
        <dbReference type="Proteomes" id="UP001501759"/>
    </source>
</evidence>
<organism evidence="4 5">
    <name type="scientific">Streptomyces siamensis</name>
    <dbReference type="NCBI Taxonomy" id="1274986"/>
    <lineage>
        <taxon>Bacteria</taxon>
        <taxon>Bacillati</taxon>
        <taxon>Actinomycetota</taxon>
        <taxon>Actinomycetes</taxon>
        <taxon>Kitasatosporales</taxon>
        <taxon>Streptomycetaceae</taxon>
        <taxon>Streptomyces</taxon>
    </lineage>
</organism>
<dbReference type="Gene3D" id="1.25.40.10">
    <property type="entry name" value="Tetratricopeptide repeat domain"/>
    <property type="match status" value="2"/>
</dbReference>
<evidence type="ECO:0000259" key="3">
    <source>
        <dbReference type="PROSITE" id="PS50043"/>
    </source>
</evidence>
<evidence type="ECO:0000256" key="2">
    <source>
        <dbReference type="ARBA" id="ARBA00022840"/>
    </source>
</evidence>
<dbReference type="InterPro" id="IPR000792">
    <property type="entry name" value="Tscrpt_reg_LuxR_C"/>
</dbReference>
<dbReference type="SUPFAM" id="SSF46894">
    <property type="entry name" value="C-terminal effector domain of the bipartite response regulators"/>
    <property type="match status" value="1"/>
</dbReference>
<dbReference type="PROSITE" id="PS00622">
    <property type="entry name" value="HTH_LUXR_1"/>
    <property type="match status" value="1"/>
</dbReference>
<dbReference type="PRINTS" id="PR00038">
    <property type="entry name" value="HTHLUXR"/>
</dbReference>
<dbReference type="PROSITE" id="PS50043">
    <property type="entry name" value="HTH_LUXR_2"/>
    <property type="match status" value="1"/>
</dbReference>
<evidence type="ECO:0000256" key="1">
    <source>
        <dbReference type="ARBA" id="ARBA00022741"/>
    </source>
</evidence>
<keyword evidence="5" id="KW-1185">Reference proteome</keyword>
<keyword evidence="1" id="KW-0547">Nucleotide-binding</keyword>
<dbReference type="Proteomes" id="UP001501759">
    <property type="component" value="Unassembled WGS sequence"/>
</dbReference>
<gene>
    <name evidence="4" type="ORF">GCM10023335_51390</name>
</gene>
<proteinExistence type="predicted"/>
<dbReference type="Pfam" id="PF00196">
    <property type="entry name" value="GerE"/>
    <property type="match status" value="1"/>
</dbReference>
<keyword evidence="2" id="KW-0067">ATP-binding</keyword>
<dbReference type="Gene3D" id="1.10.10.10">
    <property type="entry name" value="Winged helix-like DNA-binding domain superfamily/Winged helix DNA-binding domain"/>
    <property type="match status" value="1"/>
</dbReference>
<dbReference type="PANTHER" id="PTHR16305:SF35">
    <property type="entry name" value="TRANSCRIPTIONAL ACTIVATOR DOMAIN"/>
    <property type="match status" value="1"/>
</dbReference>
<comment type="caution">
    <text evidence="4">The sequence shown here is derived from an EMBL/GenBank/DDBJ whole genome shotgun (WGS) entry which is preliminary data.</text>
</comment>
<dbReference type="InterPro" id="IPR036388">
    <property type="entry name" value="WH-like_DNA-bd_sf"/>
</dbReference>
<dbReference type="EMBL" id="BAABKB010000021">
    <property type="protein sequence ID" value="GAA5021000.1"/>
    <property type="molecule type" value="Genomic_DNA"/>
</dbReference>
<dbReference type="RefSeq" id="WP_345653866.1">
    <property type="nucleotide sequence ID" value="NZ_BAABKB010000021.1"/>
</dbReference>
<protein>
    <submittedName>
        <fullName evidence="4">LuxR family transcriptional regulator</fullName>
    </submittedName>
</protein>
<dbReference type="InterPro" id="IPR041664">
    <property type="entry name" value="AAA_16"/>
</dbReference>
<dbReference type="InterPro" id="IPR027417">
    <property type="entry name" value="P-loop_NTPase"/>
</dbReference>
<accession>A0ABP9J6Z3</accession>
<dbReference type="SUPFAM" id="SSF52540">
    <property type="entry name" value="P-loop containing nucleoside triphosphate hydrolases"/>
    <property type="match status" value="1"/>
</dbReference>
<dbReference type="InterPro" id="IPR011990">
    <property type="entry name" value="TPR-like_helical_dom_sf"/>
</dbReference>
<dbReference type="SMART" id="SM00421">
    <property type="entry name" value="HTH_LUXR"/>
    <property type="match status" value="1"/>
</dbReference>
<name>A0ABP9J6Z3_9ACTN</name>
<dbReference type="Gene3D" id="3.40.50.300">
    <property type="entry name" value="P-loop containing nucleotide triphosphate hydrolases"/>
    <property type="match status" value="1"/>
</dbReference>
<sequence length="939" mass="99515">MSDQPLRGRDTELARVRDVLGGVAHGRTRVLYVEGASGLGKTRLLAEAASLATAAGFDVTETRADEQSSYRVMAPLLGLLHRLGADRDVPDGTAGDATDPMLRHHVLESLVQELERRAGRTPVAVLVDDVHWADSATLAALRTLPRRLAGSPVAFFLAARPTSRLAVAQPKDDPDTVVMTLGGLPDSAAAELVGDMLHAPVDDSFAGLLTTAGGNPFLLVELLRAAVAEGLCSVSDGRASMAASAADAVPSLPEVVAQRLERMTPDMTDLLYAAAVLGADFELFDVARLLGRGVGQLLRPAQDLLRSGMLIEAGPRFAFRHDLVRGAVHDGMPLPLRRAMHREAADTLLALGRPPEDVVRHVLAGAAPGDVAAARILRDAAQGMVGAAPDTAVELALGAVGLTPRSDPRRARTLIEAVQTLRAARRTREALALADEALALRVTPKDEASLRLTVAEIHLAAGRYPAALDQLGQALTLPDVPADLRLILLKTKGTAHAFLGEIDTAEAIGCDLVDAAYEDPDPAVVAGAMLFQSHTALLRGRIARAVDLAEAAVERAGHAASGVQLRPLRLPGLWLATVLTSTERLTDAETLLREGQVQAEASGAVWSLSAWHTRRACLLLERGELGDAEAEAEAALTVTEELELDTADPTAHAVLAMVALRQGDLTLAAGRLAATDGITPGAAPRPDPWTVCARSLLLAAQGNPTAAVREGARFYEQDAVADLLTLPPGLWPQLASVALRANDRSRAEALLTTLEHLSPRDVFDRAVAASVTHVRGLLQDDLDVLEQAAKGHELTQRPLAAADAEEAMAGRALEEGRPGDATTLLQRALARAVACKATGDVQRLQARLEKVGLRSESHRRRTAVASSGWESLTASELRVVRLVTDGLTNRAVADRLHLSPHTVNSHLRHAFAKLGVNTRVELTRIASAHTFSQEPLRQE</sequence>
<dbReference type="InterPro" id="IPR016032">
    <property type="entry name" value="Sig_transdc_resp-reg_C-effctor"/>
</dbReference>
<dbReference type="Pfam" id="PF13191">
    <property type="entry name" value="AAA_16"/>
    <property type="match status" value="1"/>
</dbReference>
<evidence type="ECO:0000313" key="4">
    <source>
        <dbReference type="EMBL" id="GAA5021000.1"/>
    </source>
</evidence>
<reference evidence="5" key="1">
    <citation type="journal article" date="2019" name="Int. J. Syst. Evol. Microbiol.">
        <title>The Global Catalogue of Microorganisms (GCM) 10K type strain sequencing project: providing services to taxonomists for standard genome sequencing and annotation.</title>
        <authorList>
            <consortium name="The Broad Institute Genomics Platform"/>
            <consortium name="The Broad Institute Genome Sequencing Center for Infectious Disease"/>
            <person name="Wu L."/>
            <person name="Ma J."/>
        </authorList>
    </citation>
    <scope>NUCLEOTIDE SEQUENCE [LARGE SCALE GENOMIC DNA]</scope>
    <source>
        <strain evidence="5">JCM 18409</strain>
    </source>
</reference>
<dbReference type="CDD" id="cd06170">
    <property type="entry name" value="LuxR_C_like"/>
    <property type="match status" value="1"/>
</dbReference>
<dbReference type="SUPFAM" id="SSF48452">
    <property type="entry name" value="TPR-like"/>
    <property type="match status" value="1"/>
</dbReference>
<dbReference type="PANTHER" id="PTHR16305">
    <property type="entry name" value="TESTICULAR SOLUBLE ADENYLYL CYCLASE"/>
    <property type="match status" value="1"/>
</dbReference>